<dbReference type="PANTHER" id="PTHR31097:SF2">
    <property type="entry name" value="CHROMOSOME 7 OPEN READING FRAME 57"/>
    <property type="match status" value="1"/>
</dbReference>
<dbReference type="Ensembl" id="ENSNLET00000052907.1">
    <property type="protein sequence ID" value="ENSNLEP00000045536.1"/>
    <property type="gene ID" value="ENSNLEG00000004550.2"/>
</dbReference>
<evidence type="ECO:0000256" key="1">
    <source>
        <dbReference type="SAM" id="MobiDB-lite"/>
    </source>
</evidence>
<organism evidence="2 3">
    <name type="scientific">Nomascus leucogenys</name>
    <name type="common">Northern white-cheeked gibbon</name>
    <name type="synonym">Hylobates leucogenys</name>
    <dbReference type="NCBI Taxonomy" id="61853"/>
    <lineage>
        <taxon>Eukaryota</taxon>
        <taxon>Metazoa</taxon>
        <taxon>Chordata</taxon>
        <taxon>Craniata</taxon>
        <taxon>Vertebrata</taxon>
        <taxon>Euteleostomi</taxon>
        <taxon>Mammalia</taxon>
        <taxon>Eutheria</taxon>
        <taxon>Euarchontoglires</taxon>
        <taxon>Primates</taxon>
        <taxon>Haplorrhini</taxon>
        <taxon>Catarrhini</taxon>
        <taxon>Hylobatidae</taxon>
        <taxon>Nomascus</taxon>
    </lineage>
</organism>
<dbReference type="AlphaFoldDB" id="A0A2I3HPX7"/>
<reference evidence="2" key="3">
    <citation type="submission" date="2025-09" db="UniProtKB">
        <authorList>
            <consortium name="Ensembl"/>
        </authorList>
    </citation>
    <scope>IDENTIFICATION</scope>
</reference>
<feature type="region of interest" description="Disordered" evidence="1">
    <location>
        <begin position="1"/>
        <end position="25"/>
    </location>
</feature>
<dbReference type="Proteomes" id="UP000001073">
    <property type="component" value="Chromosome 17"/>
</dbReference>
<feature type="compositionally biased region" description="Basic and acidic residues" evidence="1">
    <location>
        <begin position="1"/>
        <end position="10"/>
    </location>
</feature>
<dbReference type="PANTHER" id="PTHR31097">
    <property type="entry name" value="SI:DKEY-276J7.1"/>
    <property type="match status" value="1"/>
</dbReference>
<gene>
    <name evidence="2" type="primary">C7orf57</name>
    <name evidence="2" type="synonym">C17H7orf57</name>
</gene>
<reference evidence="2" key="2">
    <citation type="submission" date="2025-08" db="UniProtKB">
        <authorList>
            <consortium name="Ensembl"/>
        </authorList>
    </citation>
    <scope>IDENTIFICATION</scope>
</reference>
<dbReference type="EMBL" id="ADFV01047113">
    <property type="status" value="NOT_ANNOTATED_CDS"/>
    <property type="molecule type" value="Genomic_DNA"/>
</dbReference>
<dbReference type="Pfam" id="PF17662">
    <property type="entry name" value="DUF5524"/>
    <property type="match status" value="1"/>
</dbReference>
<proteinExistence type="predicted"/>
<keyword evidence="3" id="KW-1185">Reference proteome</keyword>
<feature type="compositionally biased region" description="Basic and acidic residues" evidence="1">
    <location>
        <begin position="83"/>
        <end position="99"/>
    </location>
</feature>
<dbReference type="InterPro" id="IPR040247">
    <property type="entry name" value="DUF5524"/>
</dbReference>
<name>A0A2I3HPX7_NOMLE</name>
<dbReference type="OrthoDB" id="10012494at2759"/>
<dbReference type="GeneTree" id="ENSGT00390000014376"/>
<feature type="region of interest" description="Disordered" evidence="1">
    <location>
        <begin position="51"/>
        <end position="156"/>
    </location>
</feature>
<protein>
    <submittedName>
        <fullName evidence="2">Chromosome 7 open reading frame 57</fullName>
    </submittedName>
</protein>
<reference evidence="2 3" key="1">
    <citation type="submission" date="2012-10" db="EMBL/GenBank/DDBJ databases">
        <authorList>
            <consortium name="Gibbon Genome Sequencing Consortium"/>
        </authorList>
    </citation>
    <scope>NUCLEOTIDE SEQUENCE [LARGE SCALE GENOMIC DNA]</scope>
</reference>
<feature type="compositionally biased region" description="Polar residues" evidence="1">
    <location>
        <begin position="102"/>
        <end position="113"/>
    </location>
</feature>
<feature type="compositionally biased region" description="Low complexity" evidence="1">
    <location>
        <begin position="138"/>
        <end position="150"/>
    </location>
</feature>
<sequence length="156" mass="17241">MPDYMVHEEFNPDQANGSYASRRGPFDFDMKTVWQREAEELEKEKKKLRLPAIDSKYLSKAGTPLGLKDPAGSRFSFPPINGYKDERLQQQRADSDKRTPKTSRASVSSQSPQDLGGPQDAARLQDAEAPEGPEDAPESSQSPEESVSASTPAELK</sequence>
<feature type="compositionally biased region" description="Acidic residues" evidence="1">
    <location>
        <begin position="128"/>
        <end position="137"/>
    </location>
</feature>
<evidence type="ECO:0000313" key="3">
    <source>
        <dbReference type="Proteomes" id="UP000001073"/>
    </source>
</evidence>
<evidence type="ECO:0000313" key="2">
    <source>
        <dbReference type="Ensembl" id="ENSNLEP00000045536.1"/>
    </source>
</evidence>
<accession>A0A2I3HPX7</accession>